<keyword evidence="1" id="KW-0433">Leucine-rich repeat</keyword>
<dbReference type="InterPro" id="IPR050333">
    <property type="entry name" value="SLRP"/>
</dbReference>
<evidence type="ECO:0000256" key="1">
    <source>
        <dbReference type="ARBA" id="ARBA00022614"/>
    </source>
</evidence>
<evidence type="ECO:0000313" key="6">
    <source>
        <dbReference type="Proteomes" id="UP001233999"/>
    </source>
</evidence>
<dbReference type="Proteomes" id="UP001233999">
    <property type="component" value="Unassembled WGS sequence"/>
</dbReference>
<gene>
    <name evidence="5" type="ORF">L9F63_000455</name>
</gene>
<feature type="chain" id="PRO_5042067668" evidence="4">
    <location>
        <begin position="17"/>
        <end position="327"/>
    </location>
</feature>
<proteinExistence type="predicted"/>
<dbReference type="InterPro" id="IPR032675">
    <property type="entry name" value="LRR_dom_sf"/>
</dbReference>
<sequence>MILWLILFGMFQLLQATNICTYHCEYPTPRYVNCSNAFLTNIPNCVQTSVLFINLENNDISFLDDDVFQINHLLKIETLNLAHNAIRIIRTNAFRGLNNLQRLDLTGNELTNLDRNLFSYLQKITWLSLEDNKLLVLPREECFLNIETLITLYLSNTNISELYKATFECMPNLENIYLNNNNLHTIDVDVFSKIVLNSQNSFGIASLQKLRNLDLSGNPWKCDCDLHLIANKYNLPGKEDVLLCALPDHTLRSVNELMCYRSSNSLMNSTSDSDSDHTKAAFVLGIVIGALSASCAFILVAVLVHFIRKCWDRMSHRTRHQEYENID</sequence>
<dbReference type="PANTHER" id="PTHR45712">
    <property type="entry name" value="AGAP008170-PA"/>
    <property type="match status" value="1"/>
</dbReference>
<organism evidence="5 6">
    <name type="scientific">Diploptera punctata</name>
    <name type="common">Pacific beetle cockroach</name>
    <dbReference type="NCBI Taxonomy" id="6984"/>
    <lineage>
        <taxon>Eukaryota</taxon>
        <taxon>Metazoa</taxon>
        <taxon>Ecdysozoa</taxon>
        <taxon>Arthropoda</taxon>
        <taxon>Hexapoda</taxon>
        <taxon>Insecta</taxon>
        <taxon>Pterygota</taxon>
        <taxon>Neoptera</taxon>
        <taxon>Polyneoptera</taxon>
        <taxon>Dictyoptera</taxon>
        <taxon>Blattodea</taxon>
        <taxon>Blaberoidea</taxon>
        <taxon>Blaberidae</taxon>
        <taxon>Diplopterinae</taxon>
        <taxon>Diploptera</taxon>
    </lineage>
</organism>
<name>A0AAD8ALU1_DIPPU</name>
<evidence type="ECO:0000313" key="5">
    <source>
        <dbReference type="EMBL" id="KAJ9601431.1"/>
    </source>
</evidence>
<evidence type="ECO:0000256" key="2">
    <source>
        <dbReference type="ARBA" id="ARBA00022737"/>
    </source>
</evidence>
<evidence type="ECO:0000256" key="3">
    <source>
        <dbReference type="SAM" id="Phobius"/>
    </source>
</evidence>
<accession>A0AAD8ALU1</accession>
<dbReference type="Pfam" id="PF13855">
    <property type="entry name" value="LRR_8"/>
    <property type="match status" value="2"/>
</dbReference>
<dbReference type="EMBL" id="JASPKZ010000018">
    <property type="protein sequence ID" value="KAJ9601431.1"/>
    <property type="molecule type" value="Genomic_DNA"/>
</dbReference>
<dbReference type="InterPro" id="IPR001611">
    <property type="entry name" value="Leu-rich_rpt"/>
</dbReference>
<dbReference type="Gene3D" id="3.80.10.10">
    <property type="entry name" value="Ribonuclease Inhibitor"/>
    <property type="match status" value="2"/>
</dbReference>
<feature type="signal peptide" evidence="4">
    <location>
        <begin position="1"/>
        <end position="16"/>
    </location>
</feature>
<comment type="caution">
    <text evidence="5">The sequence shown here is derived from an EMBL/GenBank/DDBJ whole genome shotgun (WGS) entry which is preliminary data.</text>
</comment>
<keyword evidence="3" id="KW-1133">Transmembrane helix</keyword>
<dbReference type="AlphaFoldDB" id="A0AAD8ALU1"/>
<feature type="transmembrane region" description="Helical" evidence="3">
    <location>
        <begin position="280"/>
        <end position="307"/>
    </location>
</feature>
<reference evidence="5" key="2">
    <citation type="submission" date="2023-05" db="EMBL/GenBank/DDBJ databases">
        <authorList>
            <person name="Fouks B."/>
        </authorList>
    </citation>
    <scope>NUCLEOTIDE SEQUENCE</scope>
    <source>
        <strain evidence="5">Stay&amp;Tobe</strain>
        <tissue evidence="5">Testes</tissue>
    </source>
</reference>
<dbReference type="SUPFAM" id="SSF52058">
    <property type="entry name" value="L domain-like"/>
    <property type="match status" value="1"/>
</dbReference>
<keyword evidence="4" id="KW-0732">Signal</keyword>
<keyword evidence="6" id="KW-1185">Reference proteome</keyword>
<dbReference type="PANTHER" id="PTHR45712:SF22">
    <property type="entry name" value="INSULIN-LIKE GROWTH FACTOR-BINDING PROTEIN COMPLEX ACID LABILE SUBUNIT"/>
    <property type="match status" value="1"/>
</dbReference>
<keyword evidence="3" id="KW-0812">Transmembrane</keyword>
<dbReference type="SMART" id="SM00369">
    <property type="entry name" value="LRR_TYP"/>
    <property type="match status" value="6"/>
</dbReference>
<protein>
    <submittedName>
        <fullName evidence="5">Uncharacterized protein</fullName>
    </submittedName>
</protein>
<dbReference type="InterPro" id="IPR003591">
    <property type="entry name" value="Leu-rich_rpt_typical-subtyp"/>
</dbReference>
<keyword evidence="2" id="KW-0677">Repeat</keyword>
<reference evidence="5" key="1">
    <citation type="journal article" date="2023" name="IScience">
        <title>Live-bearing cockroach genome reveals convergent evolutionary mechanisms linked to viviparity in insects and beyond.</title>
        <authorList>
            <person name="Fouks B."/>
            <person name="Harrison M.C."/>
            <person name="Mikhailova A.A."/>
            <person name="Marchal E."/>
            <person name="English S."/>
            <person name="Carruthers M."/>
            <person name="Jennings E.C."/>
            <person name="Chiamaka E.L."/>
            <person name="Frigard R.A."/>
            <person name="Pippel M."/>
            <person name="Attardo G.M."/>
            <person name="Benoit J.B."/>
            <person name="Bornberg-Bauer E."/>
            <person name="Tobe S.S."/>
        </authorList>
    </citation>
    <scope>NUCLEOTIDE SEQUENCE</scope>
    <source>
        <strain evidence="5">Stay&amp;Tobe</strain>
    </source>
</reference>
<keyword evidence="3" id="KW-0472">Membrane</keyword>
<dbReference type="PROSITE" id="PS51450">
    <property type="entry name" value="LRR"/>
    <property type="match status" value="1"/>
</dbReference>
<evidence type="ECO:0000256" key="4">
    <source>
        <dbReference type="SAM" id="SignalP"/>
    </source>
</evidence>